<feature type="non-terminal residue" evidence="2">
    <location>
        <position position="74"/>
    </location>
</feature>
<reference evidence="3" key="1">
    <citation type="submission" date="2012-11" db="EMBL/GenBank/DDBJ databases">
        <authorList>
            <person name="Lucero-Rivera Y.E."/>
            <person name="Tovar-Ramirez D."/>
        </authorList>
    </citation>
    <scope>NUCLEOTIDE SEQUENCE [LARGE SCALE GENOMIC DNA]</scope>
    <source>
        <strain evidence="3">Araruama</strain>
    </source>
</reference>
<evidence type="ECO:0000313" key="3">
    <source>
        <dbReference type="Proteomes" id="UP000189670"/>
    </source>
</evidence>
<dbReference type="Pfam" id="PF07603">
    <property type="entry name" value="Lcl_C"/>
    <property type="match status" value="1"/>
</dbReference>
<organism evidence="2 3">
    <name type="scientific">Candidatus Magnetoglobus multicellularis str. Araruama</name>
    <dbReference type="NCBI Taxonomy" id="890399"/>
    <lineage>
        <taxon>Bacteria</taxon>
        <taxon>Pseudomonadati</taxon>
        <taxon>Thermodesulfobacteriota</taxon>
        <taxon>Desulfobacteria</taxon>
        <taxon>Desulfobacterales</taxon>
        <taxon>Desulfobacteraceae</taxon>
        <taxon>Candidatus Magnetoglobus</taxon>
    </lineage>
</organism>
<dbReference type="InterPro" id="IPR011460">
    <property type="entry name" value="Lcl_C"/>
</dbReference>
<sequence length="74" mass="8721">MKNRKPLEYIENKYEDHGEIVIDHATGLMWQKSGSDHWISHEDGNKYIQGLNNENFAGYNDWRMPTIDELISLL</sequence>
<protein>
    <recommendedName>
        <fullName evidence="1">Lcl C-terminal domain-containing protein</fullName>
    </recommendedName>
</protein>
<feature type="domain" description="Lcl C-terminal" evidence="1">
    <location>
        <begin position="20"/>
        <end position="73"/>
    </location>
</feature>
<gene>
    <name evidence="2" type="ORF">OMM_13320</name>
</gene>
<evidence type="ECO:0000313" key="2">
    <source>
        <dbReference type="EMBL" id="ETR66052.1"/>
    </source>
</evidence>
<dbReference type="Proteomes" id="UP000189670">
    <property type="component" value="Unassembled WGS sequence"/>
</dbReference>
<proteinExistence type="predicted"/>
<accession>A0A1V1NTY5</accession>
<comment type="caution">
    <text evidence="2">The sequence shown here is derived from an EMBL/GenBank/DDBJ whole genome shotgun (WGS) entry which is preliminary data.</text>
</comment>
<name>A0A1V1NTY5_9BACT</name>
<evidence type="ECO:0000259" key="1">
    <source>
        <dbReference type="Pfam" id="PF07603"/>
    </source>
</evidence>
<dbReference type="EMBL" id="ATBP01002271">
    <property type="protein sequence ID" value="ETR66052.1"/>
    <property type="molecule type" value="Genomic_DNA"/>
</dbReference>
<dbReference type="AlphaFoldDB" id="A0A1V1NTY5"/>